<evidence type="ECO:0000313" key="5">
    <source>
        <dbReference type="Proteomes" id="UP000789342"/>
    </source>
</evidence>
<organism evidence="4 5">
    <name type="scientific">Acaulospora morrowiae</name>
    <dbReference type="NCBI Taxonomy" id="94023"/>
    <lineage>
        <taxon>Eukaryota</taxon>
        <taxon>Fungi</taxon>
        <taxon>Fungi incertae sedis</taxon>
        <taxon>Mucoromycota</taxon>
        <taxon>Glomeromycotina</taxon>
        <taxon>Glomeromycetes</taxon>
        <taxon>Diversisporales</taxon>
        <taxon>Acaulosporaceae</taxon>
        <taxon>Acaulospora</taxon>
    </lineage>
</organism>
<keyword evidence="1" id="KW-0802">TPR repeat</keyword>
<reference evidence="4" key="1">
    <citation type="submission" date="2021-06" db="EMBL/GenBank/DDBJ databases">
        <authorList>
            <person name="Kallberg Y."/>
            <person name="Tangrot J."/>
            <person name="Rosling A."/>
        </authorList>
    </citation>
    <scope>NUCLEOTIDE SEQUENCE</scope>
    <source>
        <strain evidence="4">CL551</strain>
    </source>
</reference>
<dbReference type="InterPro" id="IPR019734">
    <property type="entry name" value="TPR_rpt"/>
</dbReference>
<feature type="domain" description="SET" evidence="3">
    <location>
        <begin position="352"/>
        <end position="538"/>
    </location>
</feature>
<evidence type="ECO:0000259" key="3">
    <source>
        <dbReference type="PROSITE" id="PS50280"/>
    </source>
</evidence>
<dbReference type="InterPro" id="IPR001214">
    <property type="entry name" value="SET_dom"/>
</dbReference>
<dbReference type="Gene3D" id="2.170.270.10">
    <property type="entry name" value="SET domain"/>
    <property type="match status" value="1"/>
</dbReference>
<sequence>MADDLVQRKSREQLIKEHEMILTIHDAYFMHVANSSGPNQETKNVKLLSKNRISIANLKLNNVHTGKYLLCQVISKSIKRDALYTLIEDPEGDVERLALYNWAPRSSNSSEYISNALSTSEASKSLPMGTKLVIKKPYYTISTDYSAIIRSDNPGDVVIIDNNHNLLKETKWSTSCPEILTVDEFRLRGNKHFESNDFARAISVYSDGIKLDPNNITLLSNRAEAYLRLNQYKKALDDVENALRNDPLHPKVAFRKGKALCGLKRYSEACSVLRDLYDRMKEKTDHSSKLIMQNTEEFLAHVDMLYSENKIGKYDFVRILNEFMEKSKIKENDGSWACEMGPRLNHADFLHKDIEIRTTKEKGRGWFAKRDIPEKTLLMVSKAFEAVHVNEVSSGTHTDHLSKASRIAISAELLEKISRRLAEEPELCEEVYQLYAGPGTTTVKELDYESLRSVDVKRIMGIIQHNSFALTHVFCNLENKEENNLFSDDCGIGLWILPSFFNHSCVDRNVRWILIGDLMIVRSSRKISKDEELLSSYIEPYNKYEERSERLLKVNVKCQCRLCKLDRSDSSETKTKLKNLLKTFEAHKSQVYSDSADHLLENKLEEIVEGLCDLRKEDPDLEFQSLIPKSSLAILYAKNGNVHKSMALYKNIYNFAKKHHLRPLAHKYAFQISFCYGGIGQIERAKHWADTGLRDLLELIKGKIDNNAKWRKDAIFIAENFLPDIVFLARQINLI</sequence>
<dbReference type="OrthoDB" id="433738at2759"/>
<protein>
    <submittedName>
        <fullName evidence="4">6095_t:CDS:1</fullName>
    </submittedName>
</protein>
<dbReference type="PANTHER" id="PTHR47643">
    <property type="entry name" value="TPR DOMAIN PROTEIN (AFU_ORTHOLOGUE AFUA_5G12710)"/>
    <property type="match status" value="1"/>
</dbReference>
<keyword evidence="5" id="KW-1185">Reference proteome</keyword>
<name>A0A9N8ZHS5_9GLOM</name>
<dbReference type="AlphaFoldDB" id="A0A9N8ZHS5"/>
<dbReference type="Pfam" id="PF13414">
    <property type="entry name" value="TPR_11"/>
    <property type="match status" value="1"/>
</dbReference>
<dbReference type="InterPro" id="IPR011990">
    <property type="entry name" value="TPR-like_helical_dom_sf"/>
</dbReference>
<dbReference type="SMART" id="SM00028">
    <property type="entry name" value="TPR"/>
    <property type="match status" value="3"/>
</dbReference>
<feature type="repeat" description="TPR" evidence="1">
    <location>
        <begin position="216"/>
        <end position="249"/>
    </location>
</feature>
<dbReference type="PROSITE" id="PS50280">
    <property type="entry name" value="SET"/>
    <property type="match status" value="1"/>
</dbReference>
<evidence type="ECO:0000313" key="4">
    <source>
        <dbReference type="EMBL" id="CAG8496249.1"/>
    </source>
</evidence>
<dbReference type="PROSITE" id="PS50005">
    <property type="entry name" value="TPR"/>
    <property type="match status" value="2"/>
</dbReference>
<dbReference type="SMART" id="SM00317">
    <property type="entry name" value="SET"/>
    <property type="match status" value="1"/>
</dbReference>
<gene>
    <name evidence="4" type="ORF">AMORRO_LOCUS3027</name>
</gene>
<dbReference type="Pfam" id="PF00856">
    <property type="entry name" value="SET"/>
    <property type="match status" value="1"/>
</dbReference>
<evidence type="ECO:0000256" key="1">
    <source>
        <dbReference type="PROSITE-ProRule" id="PRU00339"/>
    </source>
</evidence>
<dbReference type="SUPFAM" id="SSF48452">
    <property type="entry name" value="TPR-like"/>
    <property type="match status" value="1"/>
</dbReference>
<proteinExistence type="predicted"/>
<evidence type="ECO:0000256" key="2">
    <source>
        <dbReference type="SAM" id="Coils"/>
    </source>
</evidence>
<accession>A0A9N8ZHS5</accession>
<feature type="coiled-coil region" evidence="2">
    <location>
        <begin position="222"/>
        <end position="283"/>
    </location>
</feature>
<dbReference type="Gene3D" id="1.25.40.10">
    <property type="entry name" value="Tetratricopeptide repeat domain"/>
    <property type="match status" value="1"/>
</dbReference>
<dbReference type="InterPro" id="IPR046341">
    <property type="entry name" value="SET_dom_sf"/>
</dbReference>
<dbReference type="SUPFAM" id="SSF82199">
    <property type="entry name" value="SET domain"/>
    <property type="match status" value="1"/>
</dbReference>
<keyword evidence="2" id="KW-0175">Coiled coil</keyword>
<dbReference type="Proteomes" id="UP000789342">
    <property type="component" value="Unassembled WGS sequence"/>
</dbReference>
<comment type="caution">
    <text evidence="4">The sequence shown here is derived from an EMBL/GenBank/DDBJ whole genome shotgun (WGS) entry which is preliminary data.</text>
</comment>
<dbReference type="PANTHER" id="PTHR47643:SF2">
    <property type="entry name" value="TPR DOMAIN PROTEIN (AFU_ORTHOLOGUE AFUA_5G12710)"/>
    <property type="match status" value="1"/>
</dbReference>
<dbReference type="EMBL" id="CAJVPV010001400">
    <property type="protein sequence ID" value="CAG8496249.1"/>
    <property type="molecule type" value="Genomic_DNA"/>
</dbReference>
<dbReference type="InterPro" id="IPR053209">
    <property type="entry name" value="Gramillin-biosynth_MTr"/>
</dbReference>
<feature type="repeat" description="TPR" evidence="1">
    <location>
        <begin position="182"/>
        <end position="215"/>
    </location>
</feature>